<dbReference type="Proteomes" id="UP000236546">
    <property type="component" value="Unassembled WGS sequence"/>
</dbReference>
<protein>
    <submittedName>
        <fullName evidence="1">Uncharacterized protein</fullName>
    </submittedName>
</protein>
<accession>A0A2K0T2E5</accession>
<evidence type="ECO:0000313" key="2">
    <source>
        <dbReference type="Proteomes" id="UP000236546"/>
    </source>
</evidence>
<dbReference type="EMBL" id="MTYH01000076">
    <property type="protein sequence ID" value="PNP39697.1"/>
    <property type="molecule type" value="Genomic_DNA"/>
</dbReference>
<sequence length="158" mass="18441">MTLEDQVEYKTLVEQQRFEKQGPSMLFSAPSDHSIYKSCQASPTWAKYVFIRALGVSTPALDSQVEGIFGSLDISDFERCYRACNPKMARQLKRNADSQLLQRSNDFSQWDNFPALVQTLPDKGDLRELENRLKEYMDDHLNRIQKSFCHLRRSRKKD</sequence>
<dbReference type="OrthoDB" id="4898261at2759"/>
<reference evidence="1 2" key="1">
    <citation type="submission" date="2017-02" db="EMBL/GenBank/DDBJ databases">
        <title>Genomes of Trichoderma spp. with biocontrol activity.</title>
        <authorList>
            <person name="Gardiner D."/>
            <person name="Kazan K."/>
            <person name="Vos C."/>
            <person name="Harvey P."/>
        </authorList>
    </citation>
    <scope>NUCLEOTIDE SEQUENCE [LARGE SCALE GENOMIC DNA]</scope>
    <source>
        <strain evidence="1 2">A5MH</strain>
    </source>
</reference>
<proteinExistence type="predicted"/>
<name>A0A2K0T2E5_9HYPO</name>
<organism evidence="1 2">
    <name type="scientific">Trichoderma gamsii</name>
    <dbReference type="NCBI Taxonomy" id="398673"/>
    <lineage>
        <taxon>Eukaryota</taxon>
        <taxon>Fungi</taxon>
        <taxon>Dikarya</taxon>
        <taxon>Ascomycota</taxon>
        <taxon>Pezizomycotina</taxon>
        <taxon>Sordariomycetes</taxon>
        <taxon>Hypocreomycetidae</taxon>
        <taxon>Hypocreales</taxon>
        <taxon>Hypocreaceae</taxon>
        <taxon>Trichoderma</taxon>
    </lineage>
</organism>
<dbReference type="AlphaFoldDB" id="A0A2K0T2E5"/>
<comment type="caution">
    <text evidence="1">The sequence shown here is derived from an EMBL/GenBank/DDBJ whole genome shotgun (WGS) entry which is preliminary data.</text>
</comment>
<evidence type="ECO:0000313" key="1">
    <source>
        <dbReference type="EMBL" id="PNP39697.1"/>
    </source>
</evidence>
<gene>
    <name evidence="1" type="ORF">TGAMA5MH_08368</name>
</gene>